<organism evidence="2 3">
    <name type="scientific">Candida verbasci</name>
    <dbReference type="NCBI Taxonomy" id="1227364"/>
    <lineage>
        <taxon>Eukaryota</taxon>
        <taxon>Fungi</taxon>
        <taxon>Dikarya</taxon>
        <taxon>Ascomycota</taxon>
        <taxon>Saccharomycotina</taxon>
        <taxon>Pichiomycetes</taxon>
        <taxon>Debaryomycetaceae</taxon>
        <taxon>Candida/Lodderomyces clade</taxon>
        <taxon>Candida</taxon>
    </lineage>
</organism>
<gene>
    <name evidence="2" type="ORF">CANVERA_P0174</name>
</gene>
<comment type="caution">
    <text evidence="2">The sequence shown here is derived from an EMBL/GenBank/DDBJ whole genome shotgun (WGS) entry which is preliminary data.</text>
</comment>
<evidence type="ECO:0000313" key="2">
    <source>
        <dbReference type="EMBL" id="CAI5755658.1"/>
    </source>
</evidence>
<dbReference type="Pfam" id="PF10175">
    <property type="entry name" value="MPP6"/>
    <property type="match status" value="1"/>
</dbReference>
<dbReference type="AlphaFoldDB" id="A0A9W4TPA0"/>
<evidence type="ECO:0008006" key="4">
    <source>
        <dbReference type="Google" id="ProtNLM"/>
    </source>
</evidence>
<dbReference type="OrthoDB" id="4084022at2759"/>
<name>A0A9W4TPA0_9ASCO</name>
<evidence type="ECO:0000256" key="1">
    <source>
        <dbReference type="SAM" id="MobiDB-lite"/>
    </source>
</evidence>
<accession>A0A9W4TPA0</accession>
<proteinExistence type="predicted"/>
<sequence length="125" mass="14655">MSSALSNRVMNMKFMQKAEDVKMNEQIKEEQQQLKDLSEWVLPYSEKLLKLSSLKPKIETIGYGGIMSDRNYTTKRSWGTSIKVEDMDQEPMETNDLSTTKDLNTLWRKRKLNNSNDSTKKKRMI</sequence>
<keyword evidence="3" id="KW-1185">Reference proteome</keyword>
<dbReference type="EMBL" id="CANTUO010000001">
    <property type="protein sequence ID" value="CAI5755658.1"/>
    <property type="molecule type" value="Genomic_DNA"/>
</dbReference>
<feature type="region of interest" description="Disordered" evidence="1">
    <location>
        <begin position="83"/>
        <end position="125"/>
    </location>
</feature>
<dbReference type="Proteomes" id="UP001152885">
    <property type="component" value="Unassembled WGS sequence"/>
</dbReference>
<evidence type="ECO:0000313" key="3">
    <source>
        <dbReference type="Proteomes" id="UP001152885"/>
    </source>
</evidence>
<protein>
    <recommendedName>
        <fullName evidence="4">M-phase phosphoprotein 6</fullName>
    </recommendedName>
</protein>
<reference evidence="2" key="1">
    <citation type="submission" date="2022-12" db="EMBL/GenBank/DDBJ databases">
        <authorList>
            <person name="Brejova B."/>
        </authorList>
    </citation>
    <scope>NUCLEOTIDE SEQUENCE</scope>
</reference>